<feature type="compositionally biased region" description="Basic and acidic residues" evidence="2">
    <location>
        <begin position="461"/>
        <end position="507"/>
    </location>
</feature>
<keyword evidence="1" id="KW-0175">Coiled coil</keyword>
<dbReference type="InterPro" id="IPR057810">
    <property type="entry name" value="RBD_ZCCHC3_1st"/>
</dbReference>
<dbReference type="Pfam" id="PF23057">
    <property type="entry name" value="RBD_ZCCHC3_1st"/>
    <property type="match status" value="1"/>
</dbReference>
<evidence type="ECO:0000313" key="4">
    <source>
        <dbReference type="EMBL" id="OCT63616.1"/>
    </source>
</evidence>
<proteinExistence type="predicted"/>
<evidence type="ECO:0000256" key="2">
    <source>
        <dbReference type="SAM" id="MobiDB-lite"/>
    </source>
</evidence>
<dbReference type="EMBL" id="CM004482">
    <property type="protein sequence ID" value="OCT63616.1"/>
    <property type="molecule type" value="Genomic_DNA"/>
</dbReference>
<feature type="domain" description="Zinc finger CCHC" evidence="3">
    <location>
        <begin position="296"/>
        <end position="361"/>
    </location>
</feature>
<evidence type="ECO:0000259" key="3">
    <source>
        <dbReference type="Pfam" id="PF23057"/>
    </source>
</evidence>
<feature type="region of interest" description="Disordered" evidence="2">
    <location>
        <begin position="459"/>
        <end position="507"/>
    </location>
</feature>
<reference evidence="5" key="1">
    <citation type="journal article" date="2016" name="Nature">
        <title>Genome evolution in the allotetraploid frog Xenopus laevis.</title>
        <authorList>
            <person name="Session A.M."/>
            <person name="Uno Y."/>
            <person name="Kwon T."/>
            <person name="Chapman J.A."/>
            <person name="Toyoda A."/>
            <person name="Takahashi S."/>
            <person name="Fukui A."/>
            <person name="Hikosaka A."/>
            <person name="Suzuki A."/>
            <person name="Kondo M."/>
            <person name="van Heeringen S.J."/>
            <person name="Quigley I."/>
            <person name="Heinz S."/>
            <person name="Ogino H."/>
            <person name="Ochi H."/>
            <person name="Hellsten U."/>
            <person name="Lyons J.B."/>
            <person name="Simakov O."/>
            <person name="Putnam N."/>
            <person name="Stites J."/>
            <person name="Kuroki Y."/>
            <person name="Tanaka T."/>
            <person name="Michiue T."/>
            <person name="Watanabe M."/>
            <person name="Bogdanovic O."/>
            <person name="Lister R."/>
            <person name="Georgiou G."/>
            <person name="Paranjpe S.S."/>
            <person name="van Kruijsbergen I."/>
            <person name="Shu S."/>
            <person name="Carlson J."/>
            <person name="Kinoshita T."/>
            <person name="Ohta Y."/>
            <person name="Mawaribuchi S."/>
            <person name="Jenkins J."/>
            <person name="Grimwood J."/>
            <person name="Schmutz J."/>
            <person name="Mitros T."/>
            <person name="Mozaffari S.V."/>
            <person name="Suzuki Y."/>
            <person name="Haramoto Y."/>
            <person name="Yamamoto T.S."/>
            <person name="Takagi C."/>
            <person name="Heald R."/>
            <person name="Miller K."/>
            <person name="Haudenschild C."/>
            <person name="Kitzman J."/>
            <person name="Nakayama T."/>
            <person name="Izutsu Y."/>
            <person name="Robert J."/>
            <person name="Fortriede J."/>
            <person name="Burns K."/>
            <person name="Lotay V."/>
            <person name="Karimi K."/>
            <person name="Yasuoka Y."/>
            <person name="Dichmann D.S."/>
            <person name="Flajnik M.F."/>
            <person name="Houston D.W."/>
            <person name="Shendure J."/>
            <person name="DuPasquier L."/>
            <person name="Vize P.D."/>
            <person name="Zorn A.M."/>
            <person name="Ito M."/>
            <person name="Marcotte E.M."/>
            <person name="Wallingford J.B."/>
            <person name="Ito Y."/>
            <person name="Asashima M."/>
            <person name="Ueno N."/>
            <person name="Matsuda Y."/>
            <person name="Veenstra G.J."/>
            <person name="Fujiyama A."/>
            <person name="Harland R.M."/>
            <person name="Taira M."/>
            <person name="Rokhsar D.S."/>
        </authorList>
    </citation>
    <scope>NUCLEOTIDE SEQUENCE [LARGE SCALE GENOMIC DNA]</scope>
    <source>
        <strain evidence="5">J</strain>
    </source>
</reference>
<feature type="coiled-coil region" evidence="1">
    <location>
        <begin position="133"/>
        <end position="167"/>
    </location>
</feature>
<dbReference type="AlphaFoldDB" id="A0A974H3Z5"/>
<feature type="region of interest" description="Disordered" evidence="2">
    <location>
        <begin position="521"/>
        <end position="544"/>
    </location>
</feature>
<feature type="region of interest" description="Disordered" evidence="2">
    <location>
        <begin position="38"/>
        <end position="64"/>
    </location>
</feature>
<gene>
    <name evidence="4" type="ORF">XELAEV_18044714mg</name>
</gene>
<protein>
    <recommendedName>
        <fullName evidence="3">Zinc finger CCHC domain-containing protein</fullName>
    </recommendedName>
</protein>
<evidence type="ECO:0000313" key="5">
    <source>
        <dbReference type="Proteomes" id="UP000694892"/>
    </source>
</evidence>
<name>A0A974H3Z5_XENLA</name>
<dbReference type="Proteomes" id="UP000694892">
    <property type="component" value="Chromosome 9_10L"/>
</dbReference>
<sequence length="655" mass="74692">MGKKVIMPASHAHIPYGMESDSDSVELEAGVGVTAGSCRATTEASQEERAESESALTNQEMATDSEVPECSVALEFAESALSDLEMAAASEENGSCVALKTKQVMAVASMGKAEVSEGNVHKVTETVIQYDTIINALKELRCLEHKQNRLNRDIDELIKELKLLRREESLYGNILTVIEPWKELYGNRQRFKEMQEGKMTAERLLQVAELLKETEGSKLLLNVAVLQTLHRVHVVDAMQVSEGMGKNGVHSAGENNVQGGSVRVGGAAGGNVWEERRFFACERNDDSDDQINKRINVVKNKWVNEREDFPGHRFVVRNIIKQLLDFTPQDIYALLRVTDTEFDEFWRRYNQSKEANEWEAFRVGAHWAILGDLVTCHPKFPREDFRKRIGACALAQSIFHFSQRKKEGRRSGRLVTQILFSFVCFYMDPPRLCYKRGSNRIYAMKCNLQKCALLRQGGRAEGVRETTRGHQTEVRGKKREKDGRKSDMGRNEGNKKTKVLMSHEKGEEGMIGKCWASNQRRKKKSKREEASESQEADWESLEEEGGMVSNEAGVRIQVKRSSGKSYMHFMTITRMLYLVYGWEGNGVERETLYIIVMVIKYYLWHMRFKWTLGQTKDPTEHVSKVIVNELLFIKTMESEKSVGNMMLCRNVHIPF</sequence>
<evidence type="ECO:0000256" key="1">
    <source>
        <dbReference type="SAM" id="Coils"/>
    </source>
</evidence>
<accession>A0A974H3Z5</accession>
<feature type="compositionally biased region" description="Acidic residues" evidence="2">
    <location>
        <begin position="531"/>
        <end position="544"/>
    </location>
</feature>
<organism evidence="4 5">
    <name type="scientific">Xenopus laevis</name>
    <name type="common">African clawed frog</name>
    <dbReference type="NCBI Taxonomy" id="8355"/>
    <lineage>
        <taxon>Eukaryota</taxon>
        <taxon>Metazoa</taxon>
        <taxon>Chordata</taxon>
        <taxon>Craniata</taxon>
        <taxon>Vertebrata</taxon>
        <taxon>Euteleostomi</taxon>
        <taxon>Amphibia</taxon>
        <taxon>Batrachia</taxon>
        <taxon>Anura</taxon>
        <taxon>Pipoidea</taxon>
        <taxon>Pipidae</taxon>
        <taxon>Xenopodinae</taxon>
        <taxon>Xenopus</taxon>
        <taxon>Xenopus</taxon>
    </lineage>
</organism>